<evidence type="ECO:0000313" key="2">
    <source>
        <dbReference type="Proteomes" id="UP000479293"/>
    </source>
</evidence>
<accession>A0A7C9FBN7</accession>
<protein>
    <submittedName>
        <fullName evidence="1">Uncharacterized protein</fullName>
    </submittedName>
</protein>
<sequence length="92" mass="10107">MAVSSSSLFHFTSGGSETLKLILENGFLVKKSNETYPITAPEKVINLQGGSGHYKTLEMNYSIPMVCFCDIPLSIISKHAEIYSSSDKKCLE</sequence>
<dbReference type="Proteomes" id="UP000479293">
    <property type="component" value="Unassembled WGS sequence"/>
</dbReference>
<dbReference type="Pfam" id="PF10899">
    <property type="entry name" value="AbiGi"/>
    <property type="match status" value="1"/>
</dbReference>
<comment type="caution">
    <text evidence="1">The sequence shown here is derived from an EMBL/GenBank/DDBJ whole genome shotgun (WGS) entry which is preliminary data.</text>
</comment>
<dbReference type="EMBL" id="WHLY01000002">
    <property type="protein sequence ID" value="MPR36924.1"/>
    <property type="molecule type" value="Genomic_DNA"/>
</dbReference>
<dbReference type="RefSeq" id="WP_152765244.1">
    <property type="nucleotide sequence ID" value="NZ_WHLY01000002.1"/>
</dbReference>
<gene>
    <name evidence="1" type="ORF">GBK04_27225</name>
</gene>
<dbReference type="AlphaFoldDB" id="A0A7C9FBN7"/>
<organism evidence="1 2">
    <name type="scientific">Salmonirosea aquatica</name>
    <dbReference type="NCBI Taxonomy" id="2654236"/>
    <lineage>
        <taxon>Bacteria</taxon>
        <taxon>Pseudomonadati</taxon>
        <taxon>Bacteroidota</taxon>
        <taxon>Cytophagia</taxon>
        <taxon>Cytophagales</taxon>
        <taxon>Spirosomataceae</taxon>
        <taxon>Salmonirosea</taxon>
    </lineage>
</organism>
<proteinExistence type="predicted"/>
<reference evidence="1 2" key="1">
    <citation type="submission" date="2019-10" db="EMBL/GenBank/DDBJ databases">
        <title>Draft Genome Sequence of Cytophagaceae sp. SJW1-29.</title>
        <authorList>
            <person name="Choi A."/>
        </authorList>
    </citation>
    <scope>NUCLEOTIDE SEQUENCE [LARGE SCALE GENOMIC DNA]</scope>
    <source>
        <strain evidence="1 2">SJW1-29</strain>
    </source>
</reference>
<dbReference type="InterPro" id="IPR021223">
    <property type="entry name" value="AbiGi"/>
</dbReference>
<keyword evidence="2" id="KW-1185">Reference proteome</keyword>
<evidence type="ECO:0000313" key="1">
    <source>
        <dbReference type="EMBL" id="MPR36924.1"/>
    </source>
</evidence>
<name>A0A7C9FBN7_9BACT</name>